<keyword evidence="4 5" id="KW-0472">Membrane</keyword>
<keyword evidence="3 5" id="KW-1133">Transmembrane helix</keyword>
<organism evidence="8 9">
    <name type="scientific">Candidula unifasciata</name>
    <dbReference type="NCBI Taxonomy" id="100452"/>
    <lineage>
        <taxon>Eukaryota</taxon>
        <taxon>Metazoa</taxon>
        <taxon>Spiralia</taxon>
        <taxon>Lophotrochozoa</taxon>
        <taxon>Mollusca</taxon>
        <taxon>Gastropoda</taxon>
        <taxon>Heterobranchia</taxon>
        <taxon>Euthyneura</taxon>
        <taxon>Panpulmonata</taxon>
        <taxon>Eupulmonata</taxon>
        <taxon>Stylommatophora</taxon>
        <taxon>Helicina</taxon>
        <taxon>Helicoidea</taxon>
        <taxon>Geomitridae</taxon>
        <taxon>Candidula</taxon>
    </lineage>
</organism>
<evidence type="ECO:0000256" key="2">
    <source>
        <dbReference type="ARBA" id="ARBA00022692"/>
    </source>
</evidence>
<feature type="transmembrane region" description="Helical" evidence="5">
    <location>
        <begin position="125"/>
        <end position="143"/>
    </location>
</feature>
<dbReference type="InterPro" id="IPR036259">
    <property type="entry name" value="MFS_trans_sf"/>
</dbReference>
<comment type="caution">
    <text evidence="8">The sequence shown here is derived from an EMBL/GenBank/DDBJ whole genome shotgun (WGS) entry which is preliminary data.</text>
</comment>
<feature type="transmembrane region" description="Helical" evidence="5">
    <location>
        <begin position="356"/>
        <end position="377"/>
    </location>
</feature>
<feature type="transmembrane region" description="Helical" evidence="5">
    <location>
        <begin position="265"/>
        <end position="283"/>
    </location>
</feature>
<feature type="transmembrane region" description="Helical" evidence="5">
    <location>
        <begin position="295"/>
        <end position="316"/>
    </location>
</feature>
<feature type="transmembrane region" description="Helical" evidence="5">
    <location>
        <begin position="100"/>
        <end position="119"/>
    </location>
</feature>
<dbReference type="InterPro" id="IPR020846">
    <property type="entry name" value="MFS_dom"/>
</dbReference>
<name>A0A8S4A1E1_9EUPU</name>
<feature type="chain" id="PRO_5035908777" description="Major facilitator superfamily (MFS) profile domain-containing protein" evidence="6">
    <location>
        <begin position="22"/>
        <end position="469"/>
    </location>
</feature>
<evidence type="ECO:0000259" key="7">
    <source>
        <dbReference type="PROSITE" id="PS50850"/>
    </source>
</evidence>
<proteinExistence type="predicted"/>
<dbReference type="GO" id="GO:0016020">
    <property type="term" value="C:membrane"/>
    <property type="evidence" value="ECO:0007669"/>
    <property type="project" value="UniProtKB-SubCell"/>
</dbReference>
<dbReference type="OrthoDB" id="6155518at2759"/>
<dbReference type="Pfam" id="PF00083">
    <property type="entry name" value="Sugar_tr"/>
    <property type="match status" value="1"/>
</dbReference>
<comment type="subcellular location">
    <subcellularLocation>
        <location evidence="1">Membrane</location>
        <topology evidence="1">Multi-pass membrane protein</topology>
    </subcellularLocation>
</comment>
<evidence type="ECO:0000256" key="1">
    <source>
        <dbReference type="ARBA" id="ARBA00004141"/>
    </source>
</evidence>
<dbReference type="InterPro" id="IPR005829">
    <property type="entry name" value="Sugar_transporter_CS"/>
</dbReference>
<keyword evidence="9" id="KW-1185">Reference proteome</keyword>
<evidence type="ECO:0000256" key="3">
    <source>
        <dbReference type="ARBA" id="ARBA00022989"/>
    </source>
</evidence>
<feature type="transmembrane region" description="Helical" evidence="5">
    <location>
        <begin position="155"/>
        <end position="174"/>
    </location>
</feature>
<feature type="transmembrane region" description="Helical" evidence="5">
    <location>
        <begin position="323"/>
        <end position="344"/>
    </location>
</feature>
<sequence>MLPAAWSLVFMMFGIYNPGIQWNWSDQIQTPCSCDSLASNKSWTFSKIASTVVSEWSLVCGDSWKGSTIISIQMVGALLGSCSGGQIGDRFGRKFSIHGGAALLVITNFIAVFSVSWGMYAAVRFFIGFAAGSMLSTIPVYCLEFVPGSWRGITGTFPFWSLSTLAFSICVMILRNWRYVHLATAFFALLSFLPVFWLPESMRILTIHGNLKGANKVVQKIARLNRKPVPDTSVMATIAEVERKSLMERPSYNYRDLFHSSIRRYTIVMAMMWLTLTISNNTVGYGLKAFTGDYFVNFIIFSALPIPARLFVVILTSKVGRKTILAVSMCLACVFSFLIVGIQLLAPAEVVGTSTIALAFASNMIIEIGWAMSPLIVAELFPTGVRNMAYAFCNIHARIGSIIAPYMLPNHSLPIWVLFLVIGVLILICFVSVLTLPESKGWVLQENLMVKAPVEAIAETKDSEVASNV</sequence>
<dbReference type="Gene3D" id="1.20.1250.20">
    <property type="entry name" value="MFS general substrate transporter like domains"/>
    <property type="match status" value="1"/>
</dbReference>
<dbReference type="InterPro" id="IPR005828">
    <property type="entry name" value="MFS_sugar_transport-like"/>
</dbReference>
<evidence type="ECO:0000256" key="6">
    <source>
        <dbReference type="SAM" id="SignalP"/>
    </source>
</evidence>
<protein>
    <recommendedName>
        <fullName evidence="7">Major facilitator superfamily (MFS) profile domain-containing protein</fullName>
    </recommendedName>
</protein>
<dbReference type="PROSITE" id="PS50850">
    <property type="entry name" value="MFS"/>
    <property type="match status" value="1"/>
</dbReference>
<feature type="transmembrane region" description="Helical" evidence="5">
    <location>
        <begin position="180"/>
        <end position="198"/>
    </location>
</feature>
<feature type="domain" description="Major facilitator superfamily (MFS) profile" evidence="7">
    <location>
        <begin position="1"/>
        <end position="440"/>
    </location>
</feature>
<evidence type="ECO:0000256" key="4">
    <source>
        <dbReference type="ARBA" id="ARBA00023136"/>
    </source>
</evidence>
<dbReference type="PANTHER" id="PTHR24064">
    <property type="entry name" value="SOLUTE CARRIER FAMILY 22 MEMBER"/>
    <property type="match status" value="1"/>
</dbReference>
<gene>
    <name evidence="8" type="ORF">CUNI_LOCUS17849</name>
</gene>
<dbReference type="Proteomes" id="UP000678393">
    <property type="component" value="Unassembled WGS sequence"/>
</dbReference>
<evidence type="ECO:0000313" key="8">
    <source>
        <dbReference type="EMBL" id="CAG5132291.1"/>
    </source>
</evidence>
<dbReference type="PROSITE" id="PS00217">
    <property type="entry name" value="SUGAR_TRANSPORT_2"/>
    <property type="match status" value="1"/>
</dbReference>
<evidence type="ECO:0000313" key="9">
    <source>
        <dbReference type="Proteomes" id="UP000678393"/>
    </source>
</evidence>
<reference evidence="8" key="1">
    <citation type="submission" date="2021-04" db="EMBL/GenBank/DDBJ databases">
        <authorList>
            <consortium name="Molecular Ecology Group"/>
        </authorList>
    </citation>
    <scope>NUCLEOTIDE SEQUENCE</scope>
</reference>
<keyword evidence="2 5" id="KW-0812">Transmembrane</keyword>
<accession>A0A8S4A1E1</accession>
<feature type="signal peptide" evidence="6">
    <location>
        <begin position="1"/>
        <end position="21"/>
    </location>
</feature>
<dbReference type="EMBL" id="CAJHNH020005235">
    <property type="protein sequence ID" value="CAG5132291.1"/>
    <property type="molecule type" value="Genomic_DNA"/>
</dbReference>
<feature type="transmembrane region" description="Helical" evidence="5">
    <location>
        <begin position="414"/>
        <end position="436"/>
    </location>
</feature>
<keyword evidence="6" id="KW-0732">Signal</keyword>
<dbReference type="AlphaFoldDB" id="A0A8S4A1E1"/>
<dbReference type="SUPFAM" id="SSF103473">
    <property type="entry name" value="MFS general substrate transporter"/>
    <property type="match status" value="1"/>
</dbReference>
<evidence type="ECO:0000256" key="5">
    <source>
        <dbReference type="SAM" id="Phobius"/>
    </source>
</evidence>
<dbReference type="GO" id="GO:0022857">
    <property type="term" value="F:transmembrane transporter activity"/>
    <property type="evidence" value="ECO:0007669"/>
    <property type="project" value="InterPro"/>
</dbReference>